<dbReference type="GO" id="GO:0016887">
    <property type="term" value="F:ATP hydrolysis activity"/>
    <property type="evidence" value="ECO:0007669"/>
    <property type="project" value="InterPro"/>
</dbReference>
<accession>H1D2S4</accession>
<dbReference type="AlphaFoldDB" id="H1D2S4"/>
<dbReference type="RefSeq" id="WP_008860406.1">
    <property type="nucleotide sequence ID" value="NZ_JH591189.1"/>
</dbReference>
<dbReference type="eggNOG" id="COG1219">
    <property type="taxonomic scope" value="Bacteria"/>
</dbReference>
<evidence type="ECO:0000313" key="7">
    <source>
        <dbReference type="EMBL" id="EHO62194.1"/>
    </source>
</evidence>
<dbReference type="Pfam" id="PF00004">
    <property type="entry name" value="AAA"/>
    <property type="match status" value="1"/>
</dbReference>
<keyword evidence="4" id="KW-0175">Coiled coil</keyword>
<keyword evidence="1" id="KW-0547">Nucleotide-binding</keyword>
<dbReference type="InterPro" id="IPR003959">
    <property type="entry name" value="ATPase_AAA_core"/>
</dbReference>
<proteinExistence type="predicted"/>
<keyword evidence="2" id="KW-0067">ATP-binding</keyword>
<feature type="domain" description="Clp ATPase C-terminal" evidence="6">
    <location>
        <begin position="505"/>
        <end position="598"/>
    </location>
</feature>
<dbReference type="STRING" id="742743.HMPREF9453_01912"/>
<comment type="caution">
    <text evidence="7">The sequence shown here is derived from an EMBL/GenBank/DDBJ whole genome shotgun (WGS) entry which is preliminary data.</text>
</comment>
<gene>
    <name evidence="7" type="ORF">HMPREF9453_01912</name>
</gene>
<evidence type="ECO:0000256" key="1">
    <source>
        <dbReference type="ARBA" id="ARBA00022741"/>
    </source>
</evidence>
<dbReference type="Gene3D" id="1.10.8.60">
    <property type="match status" value="1"/>
</dbReference>
<evidence type="ECO:0000259" key="6">
    <source>
        <dbReference type="SMART" id="SM01086"/>
    </source>
</evidence>
<dbReference type="Proteomes" id="UP000003277">
    <property type="component" value="Unassembled WGS sequence"/>
</dbReference>
<dbReference type="SUPFAM" id="SSF52540">
    <property type="entry name" value="P-loop containing nucleoside triphosphate hydrolases"/>
    <property type="match status" value="2"/>
</dbReference>
<organism evidence="7 8">
    <name type="scientific">Dialister succinatiphilus YIT 11850</name>
    <dbReference type="NCBI Taxonomy" id="742743"/>
    <lineage>
        <taxon>Bacteria</taxon>
        <taxon>Bacillati</taxon>
        <taxon>Bacillota</taxon>
        <taxon>Negativicutes</taxon>
        <taxon>Veillonellales</taxon>
        <taxon>Veillonellaceae</taxon>
        <taxon>Dialister</taxon>
    </lineage>
</organism>
<dbReference type="SMART" id="SM01086">
    <property type="entry name" value="ClpB_D2-small"/>
    <property type="match status" value="1"/>
</dbReference>
<feature type="coiled-coil region" evidence="4">
    <location>
        <begin position="250"/>
        <end position="318"/>
    </location>
</feature>
<dbReference type="PANTHER" id="PTHR48102:SF7">
    <property type="entry name" value="ATP-DEPENDENT CLP PROTEASE ATP-BINDING SUBUNIT CLPX-LIKE, MITOCHONDRIAL"/>
    <property type="match status" value="1"/>
</dbReference>
<evidence type="ECO:0008006" key="9">
    <source>
        <dbReference type="Google" id="ProtNLM"/>
    </source>
</evidence>
<evidence type="ECO:0000256" key="2">
    <source>
        <dbReference type="ARBA" id="ARBA00022840"/>
    </source>
</evidence>
<keyword evidence="3" id="KW-0143">Chaperone</keyword>
<feature type="domain" description="AAA+ ATPase" evidence="5">
    <location>
        <begin position="90"/>
        <end position="274"/>
    </location>
</feature>
<dbReference type="PATRIC" id="fig|742743.3.peg.1926"/>
<feature type="coiled-coil region" evidence="4">
    <location>
        <begin position="388"/>
        <end position="440"/>
    </location>
</feature>
<dbReference type="HOGENOM" id="CLU_441281_0_0_9"/>
<evidence type="ECO:0000259" key="5">
    <source>
        <dbReference type="SMART" id="SM00382"/>
    </source>
</evidence>
<dbReference type="PANTHER" id="PTHR48102">
    <property type="entry name" value="ATP-DEPENDENT CLP PROTEASE ATP-BINDING SUBUNIT CLPX-LIKE, MITOCHONDRIAL-RELATED"/>
    <property type="match status" value="1"/>
</dbReference>
<protein>
    <recommendedName>
        <fullName evidence="9">AAA+ ATPase domain-containing protein</fullName>
    </recommendedName>
</protein>
<evidence type="ECO:0000256" key="3">
    <source>
        <dbReference type="ARBA" id="ARBA00023186"/>
    </source>
</evidence>
<dbReference type="GO" id="GO:0005524">
    <property type="term" value="F:ATP binding"/>
    <property type="evidence" value="ECO:0007669"/>
    <property type="project" value="UniProtKB-KW"/>
</dbReference>
<dbReference type="GO" id="GO:0051603">
    <property type="term" value="P:proteolysis involved in protein catabolic process"/>
    <property type="evidence" value="ECO:0007669"/>
    <property type="project" value="TreeGrafter"/>
</dbReference>
<reference evidence="7 8" key="1">
    <citation type="submission" date="2011-11" db="EMBL/GenBank/DDBJ databases">
        <title>The Genome Sequence of Dialister succinatiphilus YIT 11850.</title>
        <authorList>
            <consortium name="The Broad Institute Genome Sequencing Platform"/>
            <person name="Earl A."/>
            <person name="Ward D."/>
            <person name="Feldgarden M."/>
            <person name="Gevers D."/>
            <person name="Morotomi M."/>
            <person name="Young S.K."/>
            <person name="Zeng Q."/>
            <person name="Gargeya S."/>
            <person name="Fitzgerald M."/>
            <person name="Haas B."/>
            <person name="Abouelleil A."/>
            <person name="Alvarado L."/>
            <person name="Arachchi H.M."/>
            <person name="Berlin A."/>
            <person name="Brown A."/>
            <person name="Chapman S.B."/>
            <person name="Dunbar C."/>
            <person name="Gearin G."/>
            <person name="Goldberg J."/>
            <person name="Griggs A."/>
            <person name="Gujja S."/>
            <person name="Heiman D."/>
            <person name="Howarth C."/>
            <person name="Lui A."/>
            <person name="MacDonald P.J.P."/>
            <person name="Montmayeur A."/>
            <person name="Murphy C."/>
            <person name="Neiman D."/>
            <person name="Pearson M."/>
            <person name="Priest M."/>
            <person name="Roberts A."/>
            <person name="Saif S."/>
            <person name="Shea T."/>
            <person name="Sisk P."/>
            <person name="Stolte C."/>
            <person name="Sykes S."/>
            <person name="Wortman J."/>
            <person name="Nusbaum C."/>
            <person name="Birren B."/>
        </authorList>
    </citation>
    <scope>NUCLEOTIDE SEQUENCE [LARGE SCALE GENOMIC DNA]</scope>
    <source>
        <strain evidence="7 8">YIT 11850</strain>
    </source>
</reference>
<evidence type="ECO:0000256" key="4">
    <source>
        <dbReference type="SAM" id="Coils"/>
    </source>
</evidence>
<sequence length="619" mass="69777">MNTFTNTFETVTDDYDKTLDSLRLDEDADCIPDTDIFEEIPTAELIKKVKETIIGQDKAVIRICSFMNMEIKKINYNRVHRNDYDFIPQHTKNMLITGPSGCGKTATVTRVCEEFGIPCVMVDASTKVATGYKGNEWYTMISDAIRYIASNKTNGNMEEAVQMYNKGCVIVLDEFDKAIIPDEGGRNYSRFSQGCLLKILEGATFTLDGLGLSNINADDQDSIEVDTSNTIFIAVGSFANYLKIMKVSAERELRQQMADAVNRLDGEIEKVRANKEAGVIAIKKQEASLEQEVNSLSVQLAKLQIEQKETLLKDMRMEESLKFKLAGLQGDMEHCRALISRCQAAWADCNDDYRVHRIGFVDSAAKTSEEVIHEGDFATLERQARMAADSKLEEIDQTNQKLGLLEKKIAEKKKKNQEGMDELQLKIEKINLKMKELESQAWGYDDTEANLTAKKAQTKVDYIGRIEKLKKVGPSAITLDGLTKYYDLTPELAGRMGAMVVLDQLKEKDMIRILKYSDRSDLSQTAKLLADFGVNLIIPEASYKLLAKMAIKENVGARGLASVLDQIMYRIFPLVEGEGEKEVILTPQCIRGKGNPKIKKLDEKSKEYPEWHMRDEIPF</sequence>
<dbReference type="Gene3D" id="3.40.50.300">
    <property type="entry name" value="P-loop containing nucleotide triphosphate hydrolases"/>
    <property type="match status" value="1"/>
</dbReference>
<name>H1D2S4_9FIRM</name>
<dbReference type="InterPro" id="IPR050052">
    <property type="entry name" value="ATP-dep_Clp_protease_ClpX"/>
</dbReference>
<dbReference type="InterPro" id="IPR003593">
    <property type="entry name" value="AAA+_ATPase"/>
</dbReference>
<dbReference type="InterPro" id="IPR027417">
    <property type="entry name" value="P-loop_NTPase"/>
</dbReference>
<evidence type="ECO:0000313" key="8">
    <source>
        <dbReference type="Proteomes" id="UP000003277"/>
    </source>
</evidence>
<dbReference type="EMBL" id="ADLT01000065">
    <property type="protein sequence ID" value="EHO62194.1"/>
    <property type="molecule type" value="Genomic_DNA"/>
</dbReference>
<keyword evidence="8" id="KW-1185">Reference proteome</keyword>
<dbReference type="InterPro" id="IPR019489">
    <property type="entry name" value="Clp_ATPase_C"/>
</dbReference>
<dbReference type="SMART" id="SM00382">
    <property type="entry name" value="AAA"/>
    <property type="match status" value="1"/>
</dbReference>